<dbReference type="AlphaFoldDB" id="A0AAD5MKP0"/>
<evidence type="ECO:0000259" key="1">
    <source>
        <dbReference type="Pfam" id="PF22600"/>
    </source>
</evidence>
<dbReference type="GO" id="GO:1990817">
    <property type="term" value="F:poly(A) RNA polymerase activity"/>
    <property type="evidence" value="ECO:0007669"/>
    <property type="project" value="TreeGrafter"/>
</dbReference>
<sequence>MLDEPVAVFVDVGRYLTKLRIAFSSKKNVVVPIGSSVTGLGSTNSDLDIVLMTDHRETKQSVFNERFKKDLHFRKTQMNIVVDVLKSSKLVDVNSIQQLLSSHVKVPILKFRSCDGINVDLQFNNIPSIRSSLFVKTCVEFSIVVPIIIHWINAFFDAAKLKDSRHGLFSSYHLNMLALHFLQATPLPLLPDMISSYPHLQPTVPWHNVAERLISEISEGYVMDSTSSQHHLSSAEVILKMIDYYSQMDLLNVAIDTTGKCYQRLTEDEEHGFIQLIDPYFRDSLPHILGVMYIIAHILSSSHFVH</sequence>
<accession>A0AAD5MKP0</accession>
<dbReference type="EMBL" id="JAHQIW010003239">
    <property type="protein sequence ID" value="KAJ1357813.1"/>
    <property type="molecule type" value="Genomic_DNA"/>
</dbReference>
<dbReference type="Proteomes" id="UP001196413">
    <property type="component" value="Unassembled WGS sequence"/>
</dbReference>
<dbReference type="InterPro" id="IPR043519">
    <property type="entry name" value="NT_sf"/>
</dbReference>
<keyword evidence="3" id="KW-1185">Reference proteome</keyword>
<gene>
    <name evidence="2" type="ORF">KIN20_016053</name>
</gene>
<protein>
    <recommendedName>
        <fullName evidence="1">Poly(A) RNA polymerase mitochondrial-like central palm domain-containing protein</fullName>
    </recommendedName>
</protein>
<dbReference type="Pfam" id="PF22600">
    <property type="entry name" value="MTPAP-like_central"/>
    <property type="match status" value="1"/>
</dbReference>
<dbReference type="Gene3D" id="3.30.460.10">
    <property type="entry name" value="Beta Polymerase, domain 2"/>
    <property type="match status" value="1"/>
</dbReference>
<dbReference type="InterPro" id="IPR054708">
    <property type="entry name" value="MTPAP-like_central"/>
</dbReference>
<dbReference type="PANTHER" id="PTHR12271:SF40">
    <property type="entry name" value="POLY(A) RNA POLYMERASE GLD2"/>
    <property type="match status" value="1"/>
</dbReference>
<dbReference type="SUPFAM" id="SSF81631">
    <property type="entry name" value="PAP/OAS1 substrate-binding domain"/>
    <property type="match status" value="1"/>
</dbReference>
<dbReference type="Gene3D" id="1.10.1410.10">
    <property type="match status" value="1"/>
</dbReference>
<reference evidence="2" key="1">
    <citation type="submission" date="2021-06" db="EMBL/GenBank/DDBJ databases">
        <title>Parelaphostrongylus tenuis whole genome reference sequence.</title>
        <authorList>
            <person name="Garwood T.J."/>
            <person name="Larsen P.A."/>
            <person name="Fountain-Jones N.M."/>
            <person name="Garbe J.R."/>
            <person name="Macchietto M.G."/>
            <person name="Kania S.A."/>
            <person name="Gerhold R.W."/>
            <person name="Richards J.E."/>
            <person name="Wolf T.M."/>
        </authorList>
    </citation>
    <scope>NUCLEOTIDE SEQUENCE</scope>
    <source>
        <strain evidence="2">MNPRO001-30</strain>
        <tissue evidence="2">Meninges</tissue>
    </source>
</reference>
<dbReference type="GO" id="GO:0031123">
    <property type="term" value="P:RNA 3'-end processing"/>
    <property type="evidence" value="ECO:0007669"/>
    <property type="project" value="TreeGrafter"/>
</dbReference>
<dbReference type="PANTHER" id="PTHR12271">
    <property type="entry name" value="POLY A POLYMERASE CID PAP -RELATED"/>
    <property type="match status" value="1"/>
</dbReference>
<dbReference type="SUPFAM" id="SSF81301">
    <property type="entry name" value="Nucleotidyltransferase"/>
    <property type="match status" value="1"/>
</dbReference>
<comment type="caution">
    <text evidence="2">The sequence shown here is derived from an EMBL/GenBank/DDBJ whole genome shotgun (WGS) entry which is preliminary data.</text>
</comment>
<dbReference type="CDD" id="cd05402">
    <property type="entry name" value="NT_PAP_TUTase"/>
    <property type="match status" value="1"/>
</dbReference>
<proteinExistence type="predicted"/>
<name>A0AAD5MKP0_PARTN</name>
<evidence type="ECO:0000313" key="2">
    <source>
        <dbReference type="EMBL" id="KAJ1357813.1"/>
    </source>
</evidence>
<feature type="domain" description="Poly(A) RNA polymerase mitochondrial-like central palm" evidence="1">
    <location>
        <begin position="27"/>
        <end position="137"/>
    </location>
</feature>
<evidence type="ECO:0000313" key="3">
    <source>
        <dbReference type="Proteomes" id="UP001196413"/>
    </source>
</evidence>
<organism evidence="2 3">
    <name type="scientific">Parelaphostrongylus tenuis</name>
    <name type="common">Meningeal worm</name>
    <dbReference type="NCBI Taxonomy" id="148309"/>
    <lineage>
        <taxon>Eukaryota</taxon>
        <taxon>Metazoa</taxon>
        <taxon>Ecdysozoa</taxon>
        <taxon>Nematoda</taxon>
        <taxon>Chromadorea</taxon>
        <taxon>Rhabditida</taxon>
        <taxon>Rhabditina</taxon>
        <taxon>Rhabditomorpha</taxon>
        <taxon>Strongyloidea</taxon>
        <taxon>Metastrongylidae</taxon>
        <taxon>Parelaphostrongylus</taxon>
    </lineage>
</organism>